<dbReference type="InterPro" id="IPR052156">
    <property type="entry name" value="BCAA_Transport_ATP-bd_LivF"/>
</dbReference>
<dbReference type="PROSITE" id="PS00211">
    <property type="entry name" value="ABC_TRANSPORTER_1"/>
    <property type="match status" value="1"/>
</dbReference>
<dbReference type="PROSITE" id="PS50893">
    <property type="entry name" value="ABC_TRANSPORTER_2"/>
    <property type="match status" value="1"/>
</dbReference>
<dbReference type="RefSeq" id="WP_092422325.1">
    <property type="nucleotide sequence ID" value="NZ_FNCL01000002.1"/>
</dbReference>
<dbReference type="InterPro" id="IPR017871">
    <property type="entry name" value="ABC_transporter-like_CS"/>
</dbReference>
<keyword evidence="2" id="KW-0813">Transport</keyword>
<protein>
    <submittedName>
        <fullName evidence="7">Branched-chain amino acid transport system ATP-binding protein</fullName>
    </submittedName>
</protein>
<organism evidence="7 8">
    <name type="scientific">Alloyangia pacifica</name>
    <dbReference type="NCBI Taxonomy" id="311180"/>
    <lineage>
        <taxon>Bacteria</taxon>
        <taxon>Pseudomonadati</taxon>
        <taxon>Pseudomonadota</taxon>
        <taxon>Alphaproteobacteria</taxon>
        <taxon>Rhodobacterales</taxon>
        <taxon>Roseobacteraceae</taxon>
        <taxon>Alloyangia</taxon>
    </lineage>
</organism>
<keyword evidence="5" id="KW-0029">Amino-acid transport</keyword>
<gene>
    <name evidence="7" type="ORF">SAMN04488050_101884</name>
</gene>
<dbReference type="PANTHER" id="PTHR43820">
    <property type="entry name" value="HIGH-AFFINITY BRANCHED-CHAIN AMINO ACID TRANSPORT ATP-BINDING PROTEIN LIVF"/>
    <property type="match status" value="1"/>
</dbReference>
<dbReference type="InterPro" id="IPR027417">
    <property type="entry name" value="P-loop_NTPase"/>
</dbReference>
<evidence type="ECO:0000313" key="8">
    <source>
        <dbReference type="Proteomes" id="UP000199392"/>
    </source>
</evidence>
<reference evidence="8" key="1">
    <citation type="submission" date="2016-10" db="EMBL/GenBank/DDBJ databases">
        <authorList>
            <person name="Varghese N."/>
            <person name="Submissions S."/>
        </authorList>
    </citation>
    <scope>NUCLEOTIDE SEQUENCE [LARGE SCALE GENOMIC DNA]</scope>
    <source>
        <strain evidence="8">DSM 26894</strain>
    </source>
</reference>
<keyword evidence="3" id="KW-0547">Nucleotide-binding</keyword>
<dbReference type="GO" id="GO:0016887">
    <property type="term" value="F:ATP hydrolysis activity"/>
    <property type="evidence" value="ECO:0007669"/>
    <property type="project" value="InterPro"/>
</dbReference>
<dbReference type="AlphaFoldDB" id="A0A1I6Q0N0"/>
<dbReference type="CDD" id="cd03224">
    <property type="entry name" value="ABC_TM1139_LivF_branched"/>
    <property type="match status" value="1"/>
</dbReference>
<keyword evidence="8" id="KW-1185">Reference proteome</keyword>
<accession>A0A1I6Q0N0</accession>
<feature type="domain" description="ABC transporter" evidence="6">
    <location>
        <begin position="2"/>
        <end position="234"/>
    </location>
</feature>
<evidence type="ECO:0000256" key="4">
    <source>
        <dbReference type="ARBA" id="ARBA00022840"/>
    </source>
</evidence>
<dbReference type="InterPro" id="IPR003439">
    <property type="entry name" value="ABC_transporter-like_ATP-bd"/>
</dbReference>
<dbReference type="STRING" id="311180.SAMN04488050_101884"/>
<evidence type="ECO:0000256" key="5">
    <source>
        <dbReference type="ARBA" id="ARBA00022970"/>
    </source>
</evidence>
<dbReference type="EMBL" id="FOZW01000001">
    <property type="protein sequence ID" value="SFS46051.1"/>
    <property type="molecule type" value="Genomic_DNA"/>
</dbReference>
<dbReference type="PANTHER" id="PTHR43820:SF4">
    <property type="entry name" value="HIGH-AFFINITY BRANCHED-CHAIN AMINO ACID TRANSPORT ATP-BINDING PROTEIN LIVF"/>
    <property type="match status" value="1"/>
</dbReference>
<dbReference type="Gene3D" id="3.40.50.300">
    <property type="entry name" value="P-loop containing nucleotide triphosphate hydrolases"/>
    <property type="match status" value="1"/>
</dbReference>
<dbReference type="SUPFAM" id="SSF52540">
    <property type="entry name" value="P-loop containing nucleoside triphosphate hydrolases"/>
    <property type="match status" value="1"/>
</dbReference>
<keyword evidence="4 7" id="KW-0067">ATP-binding</keyword>
<evidence type="ECO:0000256" key="2">
    <source>
        <dbReference type="ARBA" id="ARBA00022448"/>
    </source>
</evidence>
<dbReference type="SMART" id="SM00382">
    <property type="entry name" value="AAA"/>
    <property type="match status" value="1"/>
</dbReference>
<dbReference type="GO" id="GO:0005524">
    <property type="term" value="F:ATP binding"/>
    <property type="evidence" value="ECO:0007669"/>
    <property type="project" value="UniProtKB-KW"/>
</dbReference>
<evidence type="ECO:0000259" key="6">
    <source>
        <dbReference type="PROSITE" id="PS50893"/>
    </source>
</evidence>
<dbReference type="InterPro" id="IPR003593">
    <property type="entry name" value="AAA+_ATPase"/>
</dbReference>
<evidence type="ECO:0000313" key="7">
    <source>
        <dbReference type="EMBL" id="SFS46051.1"/>
    </source>
</evidence>
<dbReference type="Proteomes" id="UP000199392">
    <property type="component" value="Unassembled WGS sequence"/>
</dbReference>
<name>A0A1I6Q0N0_9RHOB</name>
<proteinExistence type="inferred from homology"/>
<dbReference type="OrthoDB" id="9806149at2"/>
<evidence type="ECO:0000256" key="3">
    <source>
        <dbReference type="ARBA" id="ARBA00022741"/>
    </source>
</evidence>
<dbReference type="Pfam" id="PF00005">
    <property type="entry name" value="ABC_tran"/>
    <property type="match status" value="1"/>
</dbReference>
<dbReference type="GO" id="GO:0015807">
    <property type="term" value="P:L-amino acid transport"/>
    <property type="evidence" value="ECO:0007669"/>
    <property type="project" value="TreeGrafter"/>
</dbReference>
<sequence>MLEIDNLRITYGKHTALGGVGMAVDKGECVVILGANGAGKSSLLKAVGGVVRPASGVISHEGQDLAQVPAHEIVERGIALVPEGRGIFARMSVADNLALGCHPARARGGAEARRREVLELFPRLAERQKQLVGTMSGGEQQMVAIARALMSNPDLLLLDEPSLGLAPIVTKEVFAALGRIRETGLTLLIVEQNVRASLALASRGYLLEAGRVVGSGSAEQLQSDPAVQRAFLGGTSEPLENELN</sequence>
<comment type="similarity">
    <text evidence="1">Belongs to the ABC transporter superfamily.</text>
</comment>
<dbReference type="GO" id="GO:0015658">
    <property type="term" value="F:branched-chain amino acid transmembrane transporter activity"/>
    <property type="evidence" value="ECO:0007669"/>
    <property type="project" value="TreeGrafter"/>
</dbReference>
<evidence type="ECO:0000256" key="1">
    <source>
        <dbReference type="ARBA" id="ARBA00005417"/>
    </source>
</evidence>